<evidence type="ECO:0008006" key="3">
    <source>
        <dbReference type="Google" id="ProtNLM"/>
    </source>
</evidence>
<dbReference type="OrthoDB" id="253985at2"/>
<evidence type="ECO:0000313" key="1">
    <source>
        <dbReference type="EMBL" id="PRX66920.1"/>
    </source>
</evidence>
<comment type="caution">
    <text evidence="1">The sequence shown here is derived from an EMBL/GenBank/DDBJ whole genome shotgun (WGS) entry which is preliminary data.</text>
</comment>
<accession>A0A2T0N461</accession>
<dbReference type="RefSeq" id="WP_106239010.1">
    <property type="nucleotide sequence ID" value="NZ_PVNG01000005.1"/>
</dbReference>
<keyword evidence="2" id="KW-1185">Reference proteome</keyword>
<gene>
    <name evidence="1" type="ORF">B0I32_105360</name>
</gene>
<dbReference type="EMBL" id="PVNG01000005">
    <property type="protein sequence ID" value="PRX66920.1"/>
    <property type="molecule type" value="Genomic_DNA"/>
</dbReference>
<name>A0A2T0N461_9ACTN</name>
<sequence length="189" mass="20895">MNDGPAYAMTFSSGPQPIDDFAPKLGGDPVWLEAPQWPLCHRHERSMGFIGQFRLPGQPLRMAYLFMGGRCELTFEPDAGENALIVQPGRVPGFIETIPVATGDSLVGPEVLIDLDEVEQAELERGESYLLGEPTWLQHRQHPPGGPWSFFFQLHSSVPGVYEVNFGDGGVGYGFLSGDEQEGRFLWQC</sequence>
<organism evidence="1 2">
    <name type="scientific">Nonomuraea fuscirosea</name>
    <dbReference type="NCBI Taxonomy" id="1291556"/>
    <lineage>
        <taxon>Bacteria</taxon>
        <taxon>Bacillati</taxon>
        <taxon>Actinomycetota</taxon>
        <taxon>Actinomycetes</taxon>
        <taxon>Streptosporangiales</taxon>
        <taxon>Streptosporangiaceae</taxon>
        <taxon>Nonomuraea</taxon>
    </lineage>
</organism>
<dbReference type="AlphaFoldDB" id="A0A2T0N461"/>
<proteinExistence type="predicted"/>
<dbReference type="Proteomes" id="UP000238312">
    <property type="component" value="Unassembled WGS sequence"/>
</dbReference>
<protein>
    <recommendedName>
        <fullName evidence="3">DUF1963 domain-containing protein</fullName>
    </recommendedName>
</protein>
<reference evidence="1 2" key="1">
    <citation type="submission" date="2018-03" db="EMBL/GenBank/DDBJ databases">
        <title>Genomic Encyclopedia of Type Strains, Phase III (KMG-III): the genomes of soil and plant-associated and newly described type strains.</title>
        <authorList>
            <person name="Whitman W."/>
        </authorList>
    </citation>
    <scope>NUCLEOTIDE SEQUENCE [LARGE SCALE GENOMIC DNA]</scope>
    <source>
        <strain evidence="1 2">CGMCC 4.7104</strain>
    </source>
</reference>
<evidence type="ECO:0000313" key="2">
    <source>
        <dbReference type="Proteomes" id="UP000238312"/>
    </source>
</evidence>